<comment type="caution">
    <text evidence="1">The sequence shown here is derived from an EMBL/GenBank/DDBJ whole genome shotgun (WGS) entry which is preliminary data.</text>
</comment>
<proteinExistence type="predicted"/>
<name>A0AA41YDV8_9BACT</name>
<dbReference type="RefSeq" id="WP_282593560.1">
    <property type="nucleotide sequence ID" value="NZ_JAPAAF010000070.1"/>
</dbReference>
<sequence length="81" mass="9454">MATLKIKIDTKQNARLLKKFLQNIPFVKKIEDDLQASQPASLSQYDQLKEILDTIEPGSLYGEIIDPVNWQKDLRNEWETH</sequence>
<dbReference type="EMBL" id="JAPAAF010000070">
    <property type="protein sequence ID" value="MCW0484975.1"/>
    <property type="molecule type" value="Genomic_DNA"/>
</dbReference>
<evidence type="ECO:0000313" key="2">
    <source>
        <dbReference type="Proteomes" id="UP001163821"/>
    </source>
</evidence>
<evidence type="ECO:0000313" key="1">
    <source>
        <dbReference type="EMBL" id="MCW0484975.1"/>
    </source>
</evidence>
<reference evidence="1" key="1">
    <citation type="submission" date="2022-10" db="EMBL/GenBank/DDBJ databases">
        <title>Gaoshiqiia sediminis gen. nov., sp. nov., isolated from coastal sediment.</title>
        <authorList>
            <person name="Yu W.X."/>
            <person name="Mu D.S."/>
            <person name="Du J.Z."/>
            <person name="Liang Y.Q."/>
        </authorList>
    </citation>
    <scope>NUCLEOTIDE SEQUENCE</scope>
    <source>
        <strain evidence="1">A06</strain>
    </source>
</reference>
<protein>
    <submittedName>
        <fullName evidence="1">Uncharacterized protein</fullName>
    </submittedName>
</protein>
<organism evidence="1 2">
    <name type="scientific">Gaoshiqia sediminis</name>
    <dbReference type="NCBI Taxonomy" id="2986998"/>
    <lineage>
        <taxon>Bacteria</taxon>
        <taxon>Pseudomonadati</taxon>
        <taxon>Bacteroidota</taxon>
        <taxon>Bacteroidia</taxon>
        <taxon>Marinilabiliales</taxon>
        <taxon>Prolixibacteraceae</taxon>
        <taxon>Gaoshiqia</taxon>
    </lineage>
</organism>
<dbReference type="Proteomes" id="UP001163821">
    <property type="component" value="Unassembled WGS sequence"/>
</dbReference>
<gene>
    <name evidence="1" type="ORF">N2K84_19735</name>
</gene>
<accession>A0AA41YDV8</accession>
<dbReference type="AlphaFoldDB" id="A0AA41YDV8"/>
<keyword evidence="2" id="KW-1185">Reference proteome</keyword>